<dbReference type="RefSeq" id="WP_197708053.1">
    <property type="nucleotide sequence ID" value="NZ_LT960614.1"/>
</dbReference>
<dbReference type="EMBL" id="LT960614">
    <property type="protein sequence ID" value="SON57606.1"/>
    <property type="molecule type" value="Genomic_DNA"/>
</dbReference>
<sequence>MKQATIDDRFMTSRLAPYLVAIIGIFEKIPPSLYLTLGRIVLAAVFFMSGQTKVEGFHLKDSTFYLFENEYALPLIPPVIAAYMATIAEHLLSFLLFIGLGARFAALGLFIMTAVIEIFVYPNEWVIHGLWATGLLVIMAKGAGVLSIDHLLRRRFGQIVD</sequence>
<keyword evidence="5 7" id="KW-1133">Transmembrane helix</keyword>
<comment type="subcellular location">
    <subcellularLocation>
        <location evidence="1">Cell membrane</location>
        <topology evidence="1">Multi-pass membrane protein</topology>
    </subcellularLocation>
</comment>
<gene>
    <name evidence="8" type="ORF">HDIA_4065</name>
</gene>
<comment type="similarity">
    <text evidence="2">Belongs to the DoxX family.</text>
</comment>
<feature type="transmembrane region" description="Helical" evidence="7">
    <location>
        <begin position="125"/>
        <end position="148"/>
    </location>
</feature>
<evidence type="ECO:0000313" key="8">
    <source>
        <dbReference type="EMBL" id="SON57606.1"/>
    </source>
</evidence>
<dbReference type="InterPro" id="IPR051907">
    <property type="entry name" value="DoxX-like_oxidoreductase"/>
</dbReference>
<keyword evidence="4 7" id="KW-0812">Transmembrane</keyword>
<dbReference type="Proteomes" id="UP000223606">
    <property type="component" value="Chromosome 1"/>
</dbReference>
<evidence type="ECO:0000256" key="1">
    <source>
        <dbReference type="ARBA" id="ARBA00004651"/>
    </source>
</evidence>
<keyword evidence="9" id="KW-1185">Reference proteome</keyword>
<dbReference type="PANTHER" id="PTHR33452:SF1">
    <property type="entry name" value="INNER MEMBRANE PROTEIN YPHA-RELATED"/>
    <property type="match status" value="1"/>
</dbReference>
<evidence type="ECO:0000313" key="9">
    <source>
        <dbReference type="Proteomes" id="UP000223606"/>
    </source>
</evidence>
<proteinExistence type="inferred from homology"/>
<protein>
    <submittedName>
        <fullName evidence="8">DoxX</fullName>
    </submittedName>
</protein>
<dbReference type="GO" id="GO:0005886">
    <property type="term" value="C:plasma membrane"/>
    <property type="evidence" value="ECO:0007669"/>
    <property type="project" value="UniProtKB-SubCell"/>
</dbReference>
<evidence type="ECO:0000256" key="6">
    <source>
        <dbReference type="ARBA" id="ARBA00023136"/>
    </source>
</evidence>
<feature type="transmembrane region" description="Helical" evidence="7">
    <location>
        <begin position="95"/>
        <end position="119"/>
    </location>
</feature>
<evidence type="ECO:0000256" key="3">
    <source>
        <dbReference type="ARBA" id="ARBA00022475"/>
    </source>
</evidence>
<dbReference type="AlphaFoldDB" id="A0A2C9DBG9"/>
<keyword evidence="3" id="KW-1003">Cell membrane</keyword>
<dbReference type="InterPro" id="IPR032808">
    <property type="entry name" value="DoxX"/>
</dbReference>
<evidence type="ECO:0000256" key="4">
    <source>
        <dbReference type="ARBA" id="ARBA00022692"/>
    </source>
</evidence>
<dbReference type="KEGG" id="hdi:HDIA_4065"/>
<dbReference type="PANTHER" id="PTHR33452">
    <property type="entry name" value="OXIDOREDUCTASE CATD-RELATED"/>
    <property type="match status" value="1"/>
</dbReference>
<accession>A0A2C9DBG9</accession>
<evidence type="ECO:0000256" key="2">
    <source>
        <dbReference type="ARBA" id="ARBA00006679"/>
    </source>
</evidence>
<reference evidence="9" key="1">
    <citation type="submission" date="2017-09" db="EMBL/GenBank/DDBJ databases">
        <title>Genome sequence of Nannocystis excedens DSM 71.</title>
        <authorList>
            <person name="Blom J."/>
        </authorList>
    </citation>
    <scope>NUCLEOTIDE SEQUENCE [LARGE SCALE GENOMIC DNA]</scope>
    <source>
        <strain evidence="9">type strain: E19</strain>
    </source>
</reference>
<name>A0A2C9DBG9_9HYPH</name>
<organism evidence="8 9">
    <name type="scientific">Hartmannibacter diazotrophicus</name>
    <dbReference type="NCBI Taxonomy" id="1482074"/>
    <lineage>
        <taxon>Bacteria</taxon>
        <taxon>Pseudomonadati</taxon>
        <taxon>Pseudomonadota</taxon>
        <taxon>Alphaproteobacteria</taxon>
        <taxon>Hyphomicrobiales</taxon>
        <taxon>Pleomorphomonadaceae</taxon>
        <taxon>Hartmannibacter</taxon>
    </lineage>
</organism>
<evidence type="ECO:0000256" key="7">
    <source>
        <dbReference type="SAM" id="Phobius"/>
    </source>
</evidence>
<dbReference type="Pfam" id="PF07681">
    <property type="entry name" value="DoxX"/>
    <property type="match status" value="1"/>
</dbReference>
<evidence type="ECO:0000256" key="5">
    <source>
        <dbReference type="ARBA" id="ARBA00022989"/>
    </source>
</evidence>
<keyword evidence="6 7" id="KW-0472">Membrane</keyword>